<evidence type="ECO:0000256" key="1">
    <source>
        <dbReference type="ARBA" id="ARBA00022723"/>
    </source>
</evidence>
<feature type="binding site" evidence="6">
    <location>
        <position position="200"/>
    </location>
    <ligand>
        <name>Fe cation</name>
        <dbReference type="ChEBI" id="CHEBI:24875"/>
        <note>catalytic</note>
    </ligand>
</feature>
<gene>
    <name evidence="8" type="ORF">SAMN06297229_1405</name>
</gene>
<dbReference type="GO" id="GO:0008198">
    <property type="term" value="F:ferrous iron binding"/>
    <property type="evidence" value="ECO:0007669"/>
    <property type="project" value="TreeGrafter"/>
</dbReference>
<dbReference type="InterPro" id="IPR037151">
    <property type="entry name" value="AlkB-like_sf"/>
</dbReference>
<feature type="binding site" evidence="5">
    <location>
        <begin position="216"/>
        <end position="222"/>
    </location>
    <ligand>
        <name>2-oxoglutarate</name>
        <dbReference type="ChEBI" id="CHEBI:16810"/>
    </ligand>
</feature>
<feature type="binding site" evidence="5">
    <location>
        <position position="82"/>
    </location>
    <ligand>
        <name>substrate</name>
    </ligand>
</feature>
<evidence type="ECO:0000256" key="2">
    <source>
        <dbReference type="ARBA" id="ARBA00022964"/>
    </source>
</evidence>
<evidence type="ECO:0000313" key="9">
    <source>
        <dbReference type="Proteomes" id="UP000194450"/>
    </source>
</evidence>
<evidence type="ECO:0000259" key="7">
    <source>
        <dbReference type="PROSITE" id="PS51471"/>
    </source>
</evidence>
<proteinExistence type="predicted"/>
<dbReference type="InterPro" id="IPR004574">
    <property type="entry name" value="Alkb"/>
</dbReference>
<accession>A0A1Y6ETB9</accession>
<sequence>MNDENNSAYNLDLFPVDSTPRETTVFPLSDHSVILKSFASTAASKIYTSTAAISAQAPFRHWQTPGGKQMSALSTNCGELGWVSDRQGYRYQATDPQTGKPWPSLPQFLSELAHDAAAQAGYNDFVPDSCLLNKYLPKASMGLHQDRDERDFSQPIVSISLGLPAQFLWGGLKRSDRPQRLLLEHGDVVVWGAADRLRYHGIAPVKASKGTTADHRLNLTLRKAS</sequence>
<dbReference type="PROSITE" id="PS51471">
    <property type="entry name" value="FE2OG_OXY"/>
    <property type="match status" value="1"/>
</dbReference>
<dbReference type="GO" id="GO:0035515">
    <property type="term" value="F:oxidative RNA demethylase activity"/>
    <property type="evidence" value="ECO:0007669"/>
    <property type="project" value="TreeGrafter"/>
</dbReference>
<reference evidence="9" key="1">
    <citation type="submission" date="2017-04" db="EMBL/GenBank/DDBJ databases">
        <authorList>
            <person name="Varghese N."/>
            <person name="Submissions S."/>
        </authorList>
    </citation>
    <scope>NUCLEOTIDE SEQUENCE [LARGE SCALE GENOMIC DNA]</scope>
</reference>
<dbReference type="SUPFAM" id="SSF51197">
    <property type="entry name" value="Clavaminate synthase-like"/>
    <property type="match status" value="1"/>
</dbReference>
<dbReference type="InterPro" id="IPR005123">
    <property type="entry name" value="Oxoglu/Fe-dep_dioxygenase_dom"/>
</dbReference>
<dbReference type="Pfam" id="PF13532">
    <property type="entry name" value="2OG-FeII_Oxy_2"/>
    <property type="match status" value="1"/>
</dbReference>
<dbReference type="InterPro" id="IPR027450">
    <property type="entry name" value="AlkB-like"/>
</dbReference>
<feature type="binding site" evidence="6">
    <location>
        <position position="144"/>
    </location>
    <ligand>
        <name>Fe cation</name>
        <dbReference type="ChEBI" id="CHEBI:24875"/>
        <note>catalytic</note>
    </ligand>
</feature>
<name>A0A1Y6ETB9_9GAMM</name>
<evidence type="ECO:0000256" key="6">
    <source>
        <dbReference type="PIRSR" id="PIRSR604574-2"/>
    </source>
</evidence>
<feature type="binding site" evidence="5">
    <location>
        <begin position="89"/>
        <end position="91"/>
    </location>
    <ligand>
        <name>substrate</name>
    </ligand>
</feature>
<keyword evidence="1 6" id="KW-0479">Metal-binding</keyword>
<keyword evidence="2 8" id="KW-0223">Dioxygenase</keyword>
<dbReference type="AlphaFoldDB" id="A0A1Y6ETB9"/>
<dbReference type="EMBL" id="FXWH01000001">
    <property type="protein sequence ID" value="SMQ65964.1"/>
    <property type="molecule type" value="Genomic_DNA"/>
</dbReference>
<evidence type="ECO:0000256" key="3">
    <source>
        <dbReference type="ARBA" id="ARBA00023002"/>
    </source>
</evidence>
<dbReference type="Gene3D" id="2.60.120.590">
    <property type="entry name" value="Alpha-ketoglutarate-dependent dioxygenase AlkB-like"/>
    <property type="match status" value="1"/>
</dbReference>
<organism evidence="8 9">
    <name type="scientific">Pseudidiomarina planktonica</name>
    <dbReference type="NCBI Taxonomy" id="1323738"/>
    <lineage>
        <taxon>Bacteria</taxon>
        <taxon>Pseudomonadati</taxon>
        <taxon>Pseudomonadota</taxon>
        <taxon>Gammaproteobacteria</taxon>
        <taxon>Alteromonadales</taxon>
        <taxon>Idiomarinaceae</taxon>
        <taxon>Pseudidiomarina</taxon>
    </lineage>
</organism>
<feature type="binding site" evidence="6">
    <location>
        <position position="146"/>
    </location>
    <ligand>
        <name>Fe cation</name>
        <dbReference type="ChEBI" id="CHEBI:24875"/>
        <note>catalytic</note>
    </ligand>
</feature>
<evidence type="ECO:0000256" key="5">
    <source>
        <dbReference type="PIRSR" id="PIRSR604574-1"/>
    </source>
</evidence>
<dbReference type="GO" id="GO:0035516">
    <property type="term" value="F:broad specificity oxidative DNA demethylase activity"/>
    <property type="evidence" value="ECO:0007669"/>
    <property type="project" value="TreeGrafter"/>
</dbReference>
<feature type="domain" description="Fe2OG dioxygenase" evidence="7">
    <location>
        <begin position="126"/>
        <end position="225"/>
    </location>
</feature>
<dbReference type="NCBIfam" id="NF011930">
    <property type="entry name" value="PRK15401.1"/>
    <property type="match status" value="1"/>
</dbReference>
<feature type="binding site" evidence="5">
    <location>
        <position position="148"/>
    </location>
    <ligand>
        <name>substrate</name>
    </ligand>
</feature>
<dbReference type="GO" id="GO:0005737">
    <property type="term" value="C:cytoplasm"/>
    <property type="evidence" value="ECO:0007669"/>
    <property type="project" value="TreeGrafter"/>
</dbReference>
<keyword evidence="9" id="KW-1185">Reference proteome</keyword>
<feature type="binding site" evidence="5">
    <location>
        <position position="174"/>
    </location>
    <ligand>
        <name>substrate</name>
    </ligand>
</feature>
<comment type="cofactor">
    <cofactor evidence="6">
        <name>Fe(2+)</name>
        <dbReference type="ChEBI" id="CHEBI:29033"/>
    </cofactor>
    <text evidence="6">Binds 1 Fe(2+) ion per subunit.</text>
</comment>
<dbReference type="RefSeq" id="WP_086434479.1">
    <property type="nucleotide sequence ID" value="NZ_FXWH01000001.1"/>
</dbReference>
<protein>
    <submittedName>
        <fullName evidence="8">DNA-N1-methyladenine dioxygenase</fullName>
    </submittedName>
</protein>
<dbReference type="PANTHER" id="PTHR16557">
    <property type="entry name" value="ALKYLATED DNA REPAIR PROTEIN ALKB-RELATED"/>
    <property type="match status" value="1"/>
</dbReference>
<dbReference type="GO" id="GO:0035513">
    <property type="term" value="P:oxidative RNA demethylation"/>
    <property type="evidence" value="ECO:0007669"/>
    <property type="project" value="TreeGrafter"/>
</dbReference>
<keyword evidence="3" id="KW-0560">Oxidoreductase</keyword>
<keyword evidence="4 6" id="KW-0408">Iron</keyword>
<dbReference type="OrthoDB" id="9796932at2"/>
<evidence type="ECO:0000313" key="8">
    <source>
        <dbReference type="EMBL" id="SMQ65964.1"/>
    </source>
</evidence>
<dbReference type="PANTHER" id="PTHR16557:SF2">
    <property type="entry name" value="NUCLEIC ACID DIOXYGENASE ALKBH1"/>
    <property type="match status" value="1"/>
</dbReference>
<feature type="binding site" evidence="5">
    <location>
        <begin position="133"/>
        <end position="135"/>
    </location>
    <ligand>
        <name>2-oxoglutarate</name>
        <dbReference type="ChEBI" id="CHEBI:16810"/>
    </ligand>
</feature>
<dbReference type="Proteomes" id="UP000194450">
    <property type="component" value="Unassembled WGS sequence"/>
</dbReference>
<evidence type="ECO:0000256" key="4">
    <source>
        <dbReference type="ARBA" id="ARBA00023004"/>
    </source>
</evidence>